<dbReference type="EMBL" id="CAJSLV010000055">
    <property type="protein sequence ID" value="CAG6394364.1"/>
    <property type="molecule type" value="Genomic_DNA"/>
</dbReference>
<dbReference type="Gene3D" id="2.30.110.10">
    <property type="entry name" value="Electron Transport, Fmn-binding Protein, Chain A"/>
    <property type="match status" value="1"/>
</dbReference>
<reference evidence="3" key="1">
    <citation type="submission" date="2021-05" db="EMBL/GenBank/DDBJ databases">
        <authorList>
            <person name="Arsene-Ploetze F."/>
        </authorList>
    </citation>
    <scope>NUCLEOTIDE SEQUENCE</scope>
    <source>
        <strain evidence="3">DSM 42138</strain>
    </source>
</reference>
<dbReference type="InterPro" id="IPR012349">
    <property type="entry name" value="Split_barrel_FMN-bd"/>
</dbReference>
<dbReference type="Proteomes" id="UP001152519">
    <property type="component" value="Unassembled WGS sequence"/>
</dbReference>
<dbReference type="PANTHER" id="PTHR39428:SF1">
    <property type="entry name" value="F420H(2)-DEPENDENT QUINONE REDUCTASE RV1261C"/>
    <property type="match status" value="1"/>
</dbReference>
<dbReference type="GO" id="GO:0005886">
    <property type="term" value="C:plasma membrane"/>
    <property type="evidence" value="ECO:0007669"/>
    <property type="project" value="TreeGrafter"/>
</dbReference>
<gene>
    <name evidence="3" type="ORF">SCOCK_260058</name>
</gene>
<evidence type="ECO:0000256" key="1">
    <source>
        <dbReference type="ARBA" id="ARBA00008710"/>
    </source>
</evidence>
<dbReference type="RefSeq" id="WP_251490690.1">
    <property type="nucleotide sequence ID" value="NZ_CAJSLV010000055.1"/>
</dbReference>
<protein>
    <submittedName>
        <fullName evidence="3">Deazaflavin-dependent oxidoreductase, nitroreductase family</fullName>
    </submittedName>
</protein>
<comment type="caution">
    <text evidence="3">The sequence shown here is derived from an EMBL/GenBank/DDBJ whole genome shotgun (WGS) entry which is preliminary data.</text>
</comment>
<accession>A0A9W4DQV9</accession>
<dbReference type="SUPFAM" id="SSF50475">
    <property type="entry name" value="FMN-binding split barrel"/>
    <property type="match status" value="1"/>
</dbReference>
<sequence length="141" mass="15390">MSGETDYNAVIVAEFRANHGKVGGAFEGAPLLLLHNTGARSGRRYVKPLMYLPDGDRYVVFASKGGAPENPAWYHNLLANPEAEIEVGDDTFTVRAEEVTGAERDRKYAEQAAAWPGFAAYQQKTERTIPVVVLTPVGPVR</sequence>
<dbReference type="PANTHER" id="PTHR39428">
    <property type="entry name" value="F420H(2)-DEPENDENT QUINONE REDUCTASE RV1261C"/>
    <property type="match status" value="1"/>
</dbReference>
<dbReference type="NCBIfam" id="TIGR00026">
    <property type="entry name" value="hi_GC_TIGR00026"/>
    <property type="match status" value="1"/>
</dbReference>
<name>A0A9W4DQV9_9ACTN</name>
<organism evidence="3 4">
    <name type="scientific">Actinacidiphila cocklensis</name>
    <dbReference type="NCBI Taxonomy" id="887465"/>
    <lineage>
        <taxon>Bacteria</taxon>
        <taxon>Bacillati</taxon>
        <taxon>Actinomycetota</taxon>
        <taxon>Actinomycetes</taxon>
        <taxon>Kitasatosporales</taxon>
        <taxon>Streptomycetaceae</taxon>
        <taxon>Actinacidiphila</taxon>
    </lineage>
</organism>
<evidence type="ECO:0000256" key="2">
    <source>
        <dbReference type="ARBA" id="ARBA00049106"/>
    </source>
</evidence>
<dbReference type="AlphaFoldDB" id="A0A9W4DQV9"/>
<keyword evidence="4" id="KW-1185">Reference proteome</keyword>
<dbReference type="GO" id="GO:0070967">
    <property type="term" value="F:coenzyme F420 binding"/>
    <property type="evidence" value="ECO:0007669"/>
    <property type="project" value="TreeGrafter"/>
</dbReference>
<proteinExistence type="inferred from homology"/>
<comment type="similarity">
    <text evidence="1">Belongs to the F420H(2)-dependent quinone reductase family.</text>
</comment>
<evidence type="ECO:0000313" key="4">
    <source>
        <dbReference type="Proteomes" id="UP001152519"/>
    </source>
</evidence>
<dbReference type="InterPro" id="IPR004378">
    <property type="entry name" value="F420H2_quin_Rdtase"/>
</dbReference>
<evidence type="ECO:0000313" key="3">
    <source>
        <dbReference type="EMBL" id="CAG6394364.1"/>
    </source>
</evidence>
<comment type="catalytic activity">
    <reaction evidence="2">
        <text>oxidized coenzyme F420-(gamma-L-Glu)(n) + a quinol + H(+) = reduced coenzyme F420-(gamma-L-Glu)(n) + a quinone</text>
        <dbReference type="Rhea" id="RHEA:39663"/>
        <dbReference type="Rhea" id="RHEA-COMP:12939"/>
        <dbReference type="Rhea" id="RHEA-COMP:14378"/>
        <dbReference type="ChEBI" id="CHEBI:15378"/>
        <dbReference type="ChEBI" id="CHEBI:24646"/>
        <dbReference type="ChEBI" id="CHEBI:132124"/>
        <dbReference type="ChEBI" id="CHEBI:133980"/>
        <dbReference type="ChEBI" id="CHEBI:139511"/>
    </reaction>
</comment>
<dbReference type="GO" id="GO:0016491">
    <property type="term" value="F:oxidoreductase activity"/>
    <property type="evidence" value="ECO:0007669"/>
    <property type="project" value="InterPro"/>
</dbReference>
<dbReference type="Pfam" id="PF04075">
    <property type="entry name" value="F420H2_quin_red"/>
    <property type="match status" value="1"/>
</dbReference>